<dbReference type="Proteomes" id="UP000838756">
    <property type="component" value="Unassembled WGS sequence"/>
</dbReference>
<dbReference type="PANTHER" id="PTHR12236">
    <property type="entry name" value="STRUCTURAL CONTITUENT OF CUTICLE"/>
    <property type="match status" value="1"/>
</dbReference>
<evidence type="ECO:0000313" key="6">
    <source>
        <dbReference type="EMBL" id="CAH2230479.1"/>
    </source>
</evidence>
<dbReference type="OrthoDB" id="7117469at2759"/>
<name>A0A8S4R7M0_9NEOP</name>
<evidence type="ECO:0000256" key="5">
    <source>
        <dbReference type="SAM" id="SignalP"/>
    </source>
</evidence>
<proteinExistence type="predicted"/>
<feature type="region of interest" description="Disordered" evidence="4">
    <location>
        <begin position="125"/>
        <end position="154"/>
    </location>
</feature>
<feature type="region of interest" description="Disordered" evidence="4">
    <location>
        <begin position="337"/>
        <end position="366"/>
    </location>
</feature>
<organism evidence="6 7">
    <name type="scientific">Pararge aegeria aegeria</name>
    <dbReference type="NCBI Taxonomy" id="348720"/>
    <lineage>
        <taxon>Eukaryota</taxon>
        <taxon>Metazoa</taxon>
        <taxon>Ecdysozoa</taxon>
        <taxon>Arthropoda</taxon>
        <taxon>Hexapoda</taxon>
        <taxon>Insecta</taxon>
        <taxon>Pterygota</taxon>
        <taxon>Neoptera</taxon>
        <taxon>Endopterygota</taxon>
        <taxon>Lepidoptera</taxon>
        <taxon>Glossata</taxon>
        <taxon>Ditrysia</taxon>
        <taxon>Papilionoidea</taxon>
        <taxon>Nymphalidae</taxon>
        <taxon>Satyrinae</taxon>
        <taxon>Satyrini</taxon>
        <taxon>Parargina</taxon>
        <taxon>Pararge</taxon>
    </lineage>
</organism>
<dbReference type="PROSITE" id="PS00233">
    <property type="entry name" value="CHIT_BIND_RR_1"/>
    <property type="match status" value="1"/>
</dbReference>
<dbReference type="InterPro" id="IPR051217">
    <property type="entry name" value="Insect_Cuticle_Struc_Prot"/>
</dbReference>
<feature type="chain" id="PRO_5035892837" evidence="5">
    <location>
        <begin position="20"/>
        <end position="392"/>
    </location>
</feature>
<feature type="region of interest" description="Disordered" evidence="4">
    <location>
        <begin position="288"/>
        <end position="321"/>
    </location>
</feature>
<evidence type="ECO:0000256" key="4">
    <source>
        <dbReference type="SAM" id="MobiDB-lite"/>
    </source>
</evidence>
<evidence type="ECO:0000256" key="1">
    <source>
        <dbReference type="ARBA" id="ARBA00022460"/>
    </source>
</evidence>
<dbReference type="GO" id="GO:0031012">
    <property type="term" value="C:extracellular matrix"/>
    <property type="evidence" value="ECO:0007669"/>
    <property type="project" value="TreeGrafter"/>
</dbReference>
<dbReference type="EMBL" id="CAKXAJ010024814">
    <property type="protein sequence ID" value="CAH2230479.1"/>
    <property type="molecule type" value="Genomic_DNA"/>
</dbReference>
<dbReference type="PROSITE" id="PS51155">
    <property type="entry name" value="CHIT_BIND_RR_2"/>
    <property type="match status" value="1"/>
</dbReference>
<feature type="region of interest" description="Disordered" evidence="4">
    <location>
        <begin position="199"/>
        <end position="223"/>
    </location>
</feature>
<dbReference type="PANTHER" id="PTHR12236:SF86">
    <property type="entry name" value="CCP84AC-RELATED"/>
    <property type="match status" value="1"/>
</dbReference>
<accession>A0A8S4R7M0</accession>
<dbReference type="GO" id="GO:0005615">
    <property type="term" value="C:extracellular space"/>
    <property type="evidence" value="ECO:0007669"/>
    <property type="project" value="TreeGrafter"/>
</dbReference>
<dbReference type="Pfam" id="PF00379">
    <property type="entry name" value="Chitin_bind_4"/>
    <property type="match status" value="1"/>
</dbReference>
<keyword evidence="2 5" id="KW-0732">Signal</keyword>
<evidence type="ECO:0000256" key="3">
    <source>
        <dbReference type="PROSITE-ProRule" id="PRU00497"/>
    </source>
</evidence>
<gene>
    <name evidence="6" type="primary">jg18582</name>
    <name evidence="6" type="ORF">PAEG_LOCUS9689</name>
</gene>
<keyword evidence="7" id="KW-1185">Reference proteome</keyword>
<dbReference type="GO" id="GO:0042302">
    <property type="term" value="F:structural constituent of cuticle"/>
    <property type="evidence" value="ECO:0007669"/>
    <property type="project" value="UniProtKB-UniRule"/>
</dbReference>
<sequence length="392" mass="45634">MAKLLTVLVIIVKVLLSNGQDHYIDEPTGYQHPIEENPNYSYGYGVSDSHTGDIKTVWEAKKGDTVKGHYSVIEPDGSMRSVEYSAGPNTGFTAPVNKDGLEALPLYEEDVMEEKALRDYDRNYDFSEDADNESSYKTNDRKRKRHPYESLFKDYPPLSKRPKYPIDMEPSEYTHSFSIKHQPHDLNADASGHSHVGVSFDPNCKTKNKKQKNKYYSNGADLDFHKQKYPPLASDSYNNDYDKYVGDSSNIEIEKLIHMYKQKDRYKPYKPDESNNWSSIKNSYPEMSDIRHSEDSYSDYLPPRPKKKHKPHKTQELYESDDLDDYVLVPKKKLKKPPRAIEQYHPDSDEEFDEAYEEERFHKPPRGAQTEIIRKVVKKKKPIINILDIFDI</sequence>
<dbReference type="InterPro" id="IPR031311">
    <property type="entry name" value="CHIT_BIND_RR_consensus"/>
</dbReference>
<dbReference type="InterPro" id="IPR000618">
    <property type="entry name" value="Insect_cuticle"/>
</dbReference>
<feature type="compositionally biased region" description="Acidic residues" evidence="4">
    <location>
        <begin position="348"/>
        <end position="357"/>
    </location>
</feature>
<reference evidence="6" key="1">
    <citation type="submission" date="2022-03" db="EMBL/GenBank/DDBJ databases">
        <authorList>
            <person name="Lindestad O."/>
        </authorList>
    </citation>
    <scope>NUCLEOTIDE SEQUENCE</scope>
</reference>
<dbReference type="PRINTS" id="PR00947">
    <property type="entry name" value="CUTICLE"/>
</dbReference>
<dbReference type="AlphaFoldDB" id="A0A8S4R7M0"/>
<protein>
    <submittedName>
        <fullName evidence="6">Jg18582 protein</fullName>
    </submittedName>
</protein>
<evidence type="ECO:0000256" key="2">
    <source>
        <dbReference type="ARBA" id="ARBA00022729"/>
    </source>
</evidence>
<feature type="signal peptide" evidence="5">
    <location>
        <begin position="1"/>
        <end position="19"/>
    </location>
</feature>
<keyword evidence="1 3" id="KW-0193">Cuticle</keyword>
<evidence type="ECO:0000313" key="7">
    <source>
        <dbReference type="Proteomes" id="UP000838756"/>
    </source>
</evidence>
<comment type="caution">
    <text evidence="6">The sequence shown here is derived from an EMBL/GenBank/DDBJ whole genome shotgun (WGS) entry which is preliminary data.</text>
</comment>